<keyword evidence="4 6" id="KW-1133">Transmembrane helix</keyword>
<comment type="caution">
    <text evidence="7">The sequence shown here is derived from an EMBL/GenBank/DDBJ whole genome shotgun (WGS) entry which is preliminary data.</text>
</comment>
<keyword evidence="3" id="KW-0256">Endoplasmic reticulum</keyword>
<keyword evidence="5 6" id="KW-0472">Membrane</keyword>
<gene>
    <name evidence="7" type="ORF">BB558_001031</name>
</gene>
<evidence type="ECO:0000256" key="5">
    <source>
        <dbReference type="ARBA" id="ARBA00023136"/>
    </source>
</evidence>
<keyword evidence="2 6" id="KW-0812">Transmembrane</keyword>
<dbReference type="Pfam" id="PF10261">
    <property type="entry name" value="FIT"/>
    <property type="match status" value="1"/>
</dbReference>
<dbReference type="Proteomes" id="UP000245591">
    <property type="component" value="Unassembled WGS sequence"/>
</dbReference>
<evidence type="ECO:0000256" key="6">
    <source>
        <dbReference type="SAM" id="Phobius"/>
    </source>
</evidence>
<evidence type="ECO:0000256" key="2">
    <source>
        <dbReference type="ARBA" id="ARBA00022692"/>
    </source>
</evidence>
<evidence type="ECO:0000256" key="1">
    <source>
        <dbReference type="ARBA" id="ARBA00004477"/>
    </source>
</evidence>
<dbReference type="GO" id="GO:0010945">
    <property type="term" value="F:coenzyme A diphosphatase activity"/>
    <property type="evidence" value="ECO:0007669"/>
    <property type="project" value="InterPro"/>
</dbReference>
<evidence type="ECO:0000256" key="4">
    <source>
        <dbReference type="ARBA" id="ARBA00022989"/>
    </source>
</evidence>
<feature type="transmembrane region" description="Helical" evidence="6">
    <location>
        <begin position="12"/>
        <end position="32"/>
    </location>
</feature>
<protein>
    <submittedName>
        <fullName evidence="7">Uncharacterized protein</fullName>
    </submittedName>
</protein>
<keyword evidence="8" id="KW-1185">Reference proteome</keyword>
<evidence type="ECO:0000313" key="8">
    <source>
        <dbReference type="Proteomes" id="UP000245591"/>
    </source>
</evidence>
<dbReference type="EMBL" id="MBFU01000053">
    <property type="protein sequence ID" value="PWA02821.1"/>
    <property type="molecule type" value="Genomic_DNA"/>
</dbReference>
<evidence type="ECO:0000256" key="3">
    <source>
        <dbReference type="ARBA" id="ARBA00022824"/>
    </source>
</evidence>
<name>A0A2U1JCK8_SMIAN</name>
<dbReference type="GO" id="GO:0019915">
    <property type="term" value="P:lipid storage"/>
    <property type="evidence" value="ECO:0007669"/>
    <property type="project" value="InterPro"/>
</dbReference>
<accession>A0A2U1JCK8</accession>
<comment type="subcellular location">
    <subcellularLocation>
        <location evidence="1">Endoplasmic reticulum membrane</location>
        <topology evidence="1">Multi-pass membrane protein</topology>
    </subcellularLocation>
</comment>
<reference evidence="7 8" key="1">
    <citation type="journal article" date="2018" name="MBio">
        <title>Comparative Genomics Reveals the Core Gene Toolbox for the Fungus-Insect Symbiosis.</title>
        <authorList>
            <person name="Wang Y."/>
            <person name="Stata M."/>
            <person name="Wang W."/>
            <person name="Stajich J.E."/>
            <person name="White M.M."/>
            <person name="Moncalvo J.M."/>
        </authorList>
    </citation>
    <scope>NUCLEOTIDE SEQUENCE [LARGE SCALE GENOMIC DNA]</scope>
    <source>
        <strain evidence="7 8">AUS-126-30</strain>
    </source>
</reference>
<evidence type="ECO:0000313" key="7">
    <source>
        <dbReference type="EMBL" id="PWA02821.1"/>
    </source>
</evidence>
<organism evidence="7 8">
    <name type="scientific">Smittium angustum</name>
    <dbReference type="NCBI Taxonomy" id="133377"/>
    <lineage>
        <taxon>Eukaryota</taxon>
        <taxon>Fungi</taxon>
        <taxon>Fungi incertae sedis</taxon>
        <taxon>Zoopagomycota</taxon>
        <taxon>Kickxellomycotina</taxon>
        <taxon>Harpellomycetes</taxon>
        <taxon>Harpellales</taxon>
        <taxon>Legeriomycetaceae</taxon>
        <taxon>Smittium</taxon>
    </lineage>
</organism>
<sequence length="135" mass="15322">MSRTKNSGIEIYRKALFIFPLVILSGLLMQSIPSENFNISANSADPLVVTFFMDKRNPLNKYLAKFAWGWTSILMWLSSIIVLAGLSGLIGGGGVSRKRRNVADLYEDWRCVYGLYRGRYGKLCGKRVDFDIFRV</sequence>
<dbReference type="GO" id="GO:0005789">
    <property type="term" value="C:endoplasmic reticulum membrane"/>
    <property type="evidence" value="ECO:0007669"/>
    <property type="project" value="UniProtKB-SubCell"/>
</dbReference>
<proteinExistence type="predicted"/>
<dbReference type="InterPro" id="IPR019388">
    <property type="entry name" value="FIT"/>
</dbReference>
<dbReference type="AlphaFoldDB" id="A0A2U1JCK8"/>
<feature type="transmembrane region" description="Helical" evidence="6">
    <location>
        <begin position="67"/>
        <end position="90"/>
    </location>
</feature>